<evidence type="ECO:0000259" key="11">
    <source>
        <dbReference type="Pfam" id="PF00593"/>
    </source>
</evidence>
<dbReference type="Gene3D" id="2.170.130.10">
    <property type="entry name" value="TonB-dependent receptor, plug domain"/>
    <property type="match status" value="1"/>
</dbReference>
<dbReference type="Pfam" id="PF13715">
    <property type="entry name" value="CarbopepD_reg_2"/>
    <property type="match status" value="1"/>
</dbReference>
<dbReference type="InterPro" id="IPR012910">
    <property type="entry name" value="Plug_dom"/>
</dbReference>
<dbReference type="NCBIfam" id="TIGR04056">
    <property type="entry name" value="OMP_RagA_SusC"/>
    <property type="match status" value="1"/>
</dbReference>
<dbReference type="GO" id="GO:0009279">
    <property type="term" value="C:cell outer membrane"/>
    <property type="evidence" value="ECO:0007669"/>
    <property type="project" value="UniProtKB-SubCell"/>
</dbReference>
<dbReference type="Gene3D" id="2.60.40.1120">
    <property type="entry name" value="Carboxypeptidase-like, regulatory domain"/>
    <property type="match status" value="1"/>
</dbReference>
<dbReference type="AlphaFoldDB" id="A0A6N8KWI6"/>
<dbReference type="InterPro" id="IPR023996">
    <property type="entry name" value="TonB-dep_OMP_SusC/RagA"/>
</dbReference>
<dbReference type="InterPro" id="IPR023997">
    <property type="entry name" value="TonB-dep_OMP_SusC/RagA_CS"/>
</dbReference>
<name>A0A6N8KWI6_9SPHI</name>
<dbReference type="InterPro" id="IPR000531">
    <property type="entry name" value="Beta-barrel_TonB"/>
</dbReference>
<evidence type="ECO:0000256" key="4">
    <source>
        <dbReference type="ARBA" id="ARBA00022692"/>
    </source>
</evidence>
<keyword evidence="4 8" id="KW-0812">Transmembrane</keyword>
<dbReference type="Proteomes" id="UP000435036">
    <property type="component" value="Unassembled WGS sequence"/>
</dbReference>
<evidence type="ECO:0000256" key="5">
    <source>
        <dbReference type="ARBA" id="ARBA00023077"/>
    </source>
</evidence>
<accession>A0A6N8KWI6</accession>
<comment type="subcellular location">
    <subcellularLocation>
        <location evidence="1 8">Cell outer membrane</location>
        <topology evidence="1 8">Multi-pass membrane protein</topology>
    </subcellularLocation>
</comment>
<dbReference type="InterPro" id="IPR036942">
    <property type="entry name" value="Beta-barrel_TonB_sf"/>
</dbReference>
<keyword evidence="6 8" id="KW-0472">Membrane</keyword>
<proteinExistence type="inferred from homology"/>
<reference evidence="13 14" key="1">
    <citation type="submission" date="2019-12" db="EMBL/GenBank/DDBJ databases">
        <authorList>
            <person name="Dong K."/>
        </authorList>
    </citation>
    <scope>NUCLEOTIDE SEQUENCE [LARGE SCALE GENOMIC DNA]</scope>
    <source>
        <strain evidence="13 14">JCM 31225</strain>
    </source>
</reference>
<dbReference type="InterPro" id="IPR008969">
    <property type="entry name" value="CarboxyPept-like_regulatory"/>
</dbReference>
<dbReference type="EMBL" id="WSQA01000004">
    <property type="protein sequence ID" value="MVZ61765.1"/>
    <property type="molecule type" value="Genomic_DNA"/>
</dbReference>
<evidence type="ECO:0000256" key="8">
    <source>
        <dbReference type="PROSITE-ProRule" id="PRU01360"/>
    </source>
</evidence>
<organism evidence="13 14">
    <name type="scientific">Sphingobacterium humi</name>
    <dbReference type="NCBI Taxonomy" id="1796905"/>
    <lineage>
        <taxon>Bacteria</taxon>
        <taxon>Pseudomonadati</taxon>
        <taxon>Bacteroidota</taxon>
        <taxon>Sphingobacteriia</taxon>
        <taxon>Sphingobacteriales</taxon>
        <taxon>Sphingobacteriaceae</taxon>
        <taxon>Sphingobacterium</taxon>
    </lineage>
</organism>
<dbReference type="SUPFAM" id="SSF56935">
    <property type="entry name" value="Porins"/>
    <property type="match status" value="1"/>
</dbReference>
<evidence type="ECO:0000256" key="1">
    <source>
        <dbReference type="ARBA" id="ARBA00004571"/>
    </source>
</evidence>
<evidence type="ECO:0000256" key="10">
    <source>
        <dbReference type="SAM" id="SignalP"/>
    </source>
</evidence>
<dbReference type="Pfam" id="PF07715">
    <property type="entry name" value="Plug"/>
    <property type="match status" value="1"/>
</dbReference>
<evidence type="ECO:0000259" key="12">
    <source>
        <dbReference type="Pfam" id="PF07715"/>
    </source>
</evidence>
<comment type="similarity">
    <text evidence="8 9">Belongs to the TonB-dependent receptor family.</text>
</comment>
<evidence type="ECO:0000256" key="2">
    <source>
        <dbReference type="ARBA" id="ARBA00022448"/>
    </source>
</evidence>
<evidence type="ECO:0000313" key="14">
    <source>
        <dbReference type="Proteomes" id="UP000435036"/>
    </source>
</evidence>
<keyword evidence="14" id="KW-1185">Reference proteome</keyword>
<feature type="domain" description="TonB-dependent receptor-like beta-barrel" evidence="11">
    <location>
        <begin position="448"/>
        <end position="880"/>
    </location>
</feature>
<evidence type="ECO:0000313" key="13">
    <source>
        <dbReference type="EMBL" id="MVZ61765.1"/>
    </source>
</evidence>
<gene>
    <name evidence="13" type="ORF">GQF63_07030</name>
</gene>
<evidence type="ECO:0000256" key="9">
    <source>
        <dbReference type="RuleBase" id="RU003357"/>
    </source>
</evidence>
<dbReference type="Pfam" id="PF00593">
    <property type="entry name" value="TonB_dep_Rec_b-barrel"/>
    <property type="match status" value="1"/>
</dbReference>
<keyword evidence="10" id="KW-0732">Signal</keyword>
<dbReference type="InterPro" id="IPR039426">
    <property type="entry name" value="TonB-dep_rcpt-like"/>
</dbReference>
<feature type="chain" id="PRO_5027109320" evidence="10">
    <location>
        <begin position="20"/>
        <end position="1152"/>
    </location>
</feature>
<keyword evidence="5 9" id="KW-0798">TonB box</keyword>
<dbReference type="InterPro" id="IPR037066">
    <property type="entry name" value="Plug_dom_sf"/>
</dbReference>
<sequence length="1152" mass="127308">MRRLLLFSLALGLTMPSYASFNKGNTAGNLRKQASWTNASSVLQNTVQGTVRGTDGTIAGATVTVIGTTTTTVTDSNGKFTINAPVGAKLRISFVGYDSKEVAVTGSTVNVTLDETSDQLDEVVVVGYGTQKKEHLTGAVSSVNVEKVMGSRPIPDAGRGLQGAVPGLSVVIPSGEVGSDPIMKIRGQVASIQGSSTPLILVDNVEIPSINMVNPNDIETISVLKDAASSSIYGAKAAFGVVLITTKKGAKTDSHTITYSNNLSLQSPFKPVDVAGIDGLEYTLEAHENMKASGPAGGFWRVDRESFEKIKEWQQKWGGVVGNQDPVLYGRDWYYKGNEKFGLRIYDPADLMVKDNAFSHLHNLSLNGKTGNTTYNIGAGYLGQQGMMKPAKHDDFTRYNATVSVSTKLNDFLTVRGGAMYSDGTKRYANSATGFGADPWLYLYRWSRLFPIGVTEQGQEFRDPYTDTKKAHTGYKTERYTNLNLGTTIDIMDGWDIKADYAYSTENNSRKSSLPTMTGRTHWYQPVVWNDENGNRVYVDENGIPTDNGGMEGWEFPEENYIKKETSNVYRYNLFSKRHTFNAFTTYNTKLEGGHDLKFMAGTNVVAFLWENESLRRTNLINNDNPQFNYATGVQENSADTNWDSQAGFFGRANYAYKDKYLFEANLRYDGTSKFPSNLRWRWYPSVSAGWVVSNESFMQDISNVLSFAKLRGSWGSIGDQSVPNSLYVPTMDLDRYSWLDGSGLPFYELGTPGNVRPDISWQDIEHLNVGADFRFFNKVGLVVEWFERKTNHMIIPGEALPNTAGASAAQGNFGNLRTRGWEINLDYQHRFDNGLGLTVNANLADAVTMITKGTDWNTAWDDRRLSTSYSTGRRYGDIYGYVTDRLYQKDDFVYDASGNHEKVTIIHEGNAKVTNKLAGDNPVYQTFFEDGNGIMIMSPGDVKFVDVNGDGYITSGNSTNGDPGDRVVIGNSTPRYEYGFRLGADWKGIDVGVFLQGVGKREIWGAGQLAIPGFHVKDGAMPQAIAGDFWKEDRTDAFYPRAWNLGGANEGYVMRPQTRYLLDMSYFKIKNITVGYKLPENALRSVYLKNARIYVSLENFFTFDNLRGLPIDPETISGSNATLTSGNYNLGRTGTGVPSFKSASLGIQIGL</sequence>
<dbReference type="SUPFAM" id="SSF49464">
    <property type="entry name" value="Carboxypeptidase regulatory domain-like"/>
    <property type="match status" value="1"/>
</dbReference>
<dbReference type="Gene3D" id="2.40.170.20">
    <property type="entry name" value="TonB-dependent receptor, beta-barrel domain"/>
    <property type="match status" value="1"/>
</dbReference>
<dbReference type="PROSITE" id="PS52016">
    <property type="entry name" value="TONB_DEPENDENT_REC_3"/>
    <property type="match status" value="1"/>
</dbReference>
<keyword evidence="7 8" id="KW-0998">Cell outer membrane</keyword>
<keyword evidence="3 8" id="KW-1134">Transmembrane beta strand</keyword>
<keyword evidence="2 8" id="KW-0813">Transport</keyword>
<protein>
    <submittedName>
        <fullName evidence="13">SusC/RagA family TonB-linked outer membrane protein</fullName>
    </submittedName>
</protein>
<dbReference type="NCBIfam" id="TIGR04057">
    <property type="entry name" value="SusC_RagA_signa"/>
    <property type="match status" value="1"/>
</dbReference>
<feature type="domain" description="TonB-dependent receptor plug" evidence="12">
    <location>
        <begin position="134"/>
        <end position="241"/>
    </location>
</feature>
<evidence type="ECO:0000256" key="3">
    <source>
        <dbReference type="ARBA" id="ARBA00022452"/>
    </source>
</evidence>
<evidence type="ECO:0000256" key="6">
    <source>
        <dbReference type="ARBA" id="ARBA00023136"/>
    </source>
</evidence>
<dbReference type="OrthoDB" id="604358at2"/>
<feature type="signal peptide" evidence="10">
    <location>
        <begin position="1"/>
        <end position="19"/>
    </location>
</feature>
<dbReference type="RefSeq" id="WP_160368502.1">
    <property type="nucleotide sequence ID" value="NZ_WSQA01000004.1"/>
</dbReference>
<comment type="caution">
    <text evidence="13">The sequence shown here is derived from an EMBL/GenBank/DDBJ whole genome shotgun (WGS) entry which is preliminary data.</text>
</comment>
<evidence type="ECO:0000256" key="7">
    <source>
        <dbReference type="ARBA" id="ARBA00023237"/>
    </source>
</evidence>